<dbReference type="Gene3D" id="1.10.1200.10">
    <property type="entry name" value="ACP-like"/>
    <property type="match status" value="2"/>
</dbReference>
<keyword evidence="6" id="KW-1185">Reference proteome</keyword>
<dbReference type="InterPro" id="IPR045851">
    <property type="entry name" value="AMP-bd_C_sf"/>
</dbReference>
<dbReference type="CDD" id="cd19540">
    <property type="entry name" value="LCL_NRPS-like"/>
    <property type="match status" value="1"/>
</dbReference>
<evidence type="ECO:0000313" key="6">
    <source>
        <dbReference type="Proteomes" id="UP001199054"/>
    </source>
</evidence>
<dbReference type="SUPFAM" id="SSF56801">
    <property type="entry name" value="Acetyl-CoA synthetase-like"/>
    <property type="match status" value="2"/>
</dbReference>
<dbReference type="EMBL" id="JAJAUY010000125">
    <property type="protein sequence ID" value="MCB5182439.1"/>
    <property type="molecule type" value="Genomic_DNA"/>
</dbReference>
<keyword evidence="2" id="KW-0596">Phosphopantetheine</keyword>
<dbReference type="PROSITE" id="PS50075">
    <property type="entry name" value="CARRIER"/>
    <property type="match status" value="2"/>
</dbReference>
<dbReference type="InterPro" id="IPR001242">
    <property type="entry name" value="Condensation_dom"/>
</dbReference>
<dbReference type="InterPro" id="IPR020845">
    <property type="entry name" value="AMP-binding_CS"/>
</dbReference>
<feature type="non-terminal residue" evidence="5">
    <location>
        <position position="1870"/>
    </location>
</feature>
<evidence type="ECO:0000313" key="5">
    <source>
        <dbReference type="EMBL" id="MCB5182439.1"/>
    </source>
</evidence>
<feature type="domain" description="Carrier" evidence="4">
    <location>
        <begin position="519"/>
        <end position="594"/>
    </location>
</feature>
<gene>
    <name evidence="5" type="ORF">LG632_24055</name>
</gene>
<dbReference type="InterPro" id="IPR006162">
    <property type="entry name" value="Ppantetheine_attach_site"/>
</dbReference>
<dbReference type="Gene3D" id="3.30.559.10">
    <property type="entry name" value="Chloramphenicol acetyltransferase-like domain"/>
    <property type="match status" value="2"/>
</dbReference>
<proteinExistence type="predicted"/>
<dbReference type="SMART" id="SM00823">
    <property type="entry name" value="PKS_PP"/>
    <property type="match status" value="2"/>
</dbReference>
<dbReference type="Pfam" id="PF00668">
    <property type="entry name" value="Condensation"/>
    <property type="match status" value="2"/>
</dbReference>
<sequence length="1870" mass="199551">MIVGSVPASFREQAARTPDAVAVRCAGRSLTYRELDDRSERLAKRLAAEGAGTERPVLVLMDRTAELVVALLAVLKTGAYYLPLHPANPDDRMAWTAADSGAAVLLTDAAMRDRAPRGPVVVRADLADEAPAQELPELSELPGQGVDPHPDQLAYVMYTSGSTGTPKAVAVTHRNITDLVGDAMFAAAGAHDRVLLVTSYAFDPSTYSIWYPLLHGGTAVIATEEQLTVDRLADLLAEERITAAEFPAGLFRVMAEERPECFAGLREVLTGGDVIPAAGVRAVLAHCPGTLVRGTYGPTETTLYASQSRWTDPAAVPDQVPIGHPLDGMRAYVLDEALRPVALGETGELYLAGAGLARGYAGRPGLTADRFVADPFGAPGERMYRSGDLARWNDEGRLEFAGRADGQVKIRGYRVEPGEIEAVLSGHEGLRQAVVTAREDVPGDKRLVAYVVPEEDAAADDQAFHDALRAHLAARIPSYLMPSAFVTLERLPLTANHKIDYRALPVPAQAAGPAGAGRGPRTDREALLCRLVAETLGVPHVGIDDDFFALGGDSLHATRLVSRIRAALDIDLAVAAVFDHPRVAALAAVCEAGTGPGGAPSDATARPAVRPAARPDVLPLSAAQYRMWFHSRLEGRSAAYQLPVAVRLRGALDRAALEAALGDLVDRHEALRTVFPQYDGEPCQVMLPAGQARPELPVEHADDLDAALRAAALDPFDLTTDVPLRARLFHAGPDEHVLLLVLNHIGTDGWSMGPLTRELADAYTARRDGRAPQWTPLPAQYADYTLWQRELLGPVQAPTPLAERQLDFWRRTLAGAPEELELPLDFPRPAVAGTRGGAVPLEIAPELHDAIVRLARATRTSVHMVLQATVAALLTRIGAGTDIPLGGTVAGRTDAALDGLIGFFVNTLVLRTDTSGNPSFRTLLGRVREADLAAYAHQDVPFDQVVEAVNPARSLSRHPLFQVMLTLENAGGYTFTLPGLAASAQELPTAATAFDLLFGFTEHYAEDGSAAGVTGRLEFAADLFEPATAELLAARFAVLLRRAVTDPELPLDDIDLFLDGERDLLRAATGTEPTELPDASLTAQIEAQVRRTPGALAVCAPDGELTYAELNEDANRLARHLLARGIGPGSCAAVVLPRGTRLITTFLAILKAGAAYLPIDPQYPRERIEFILDDARPAVCVTDHDGATTLPGPVLDLDAEQTTAALAAAPAQDPGDADRPAPLTAETPSYVVYTSGSTGRPKGVVLPARVLINLLAWNASLFPYEPGSRVSQFSAVSFDASEHEILTALLNGKTLCVPDEDTRLNPARLAAWLDQERITEFFAPDLVIAAVYEAAAEQGLELAALRHVAQAGEALQLTPQVRDFHAARPELLLHNHYGPSETHVVTSATLPRDPADWPTAAPLGDGIWNTRLYVLDERLRPVPVGVPGELYLAGDGLAHGYLNRADMTAQRFVADPFGAPGERMYRSGDLVRRRADGALAFLGRADDQVKIRGVRVELGELNAVLTAHPGVGQAATVLREDRPGDKRLVSYVVAAPDAALPPSEELRRHVAAAVPQAVVPAAFVELDVLPLTSNGKLDRRALPAPVYGGAAGRAPRTPAEHILCALFAEILGAGTVGADDSFFDLGGHSLLVTRLVNRIRVTLGRELAVRTVFEAPTPAELAIRLDEAGQARPALVPAAHGERLPASPAQQRLWFLDRLEGASATYNLPVRFRLSGRVDAEALELALGDVVARHESLRTVFAEADGADGDSGRALQVILPPQPFALERVVCGADELPEVLTAAAGHVFDLAVDLPLRATLVSTGEEEHVLLLLLHHIAGDGASMGPLTRDLGEAYAARLGGSAPAWEPLAVQYADYTLWQQRLLGEEGDP</sequence>
<dbReference type="InterPro" id="IPR023213">
    <property type="entry name" value="CAT-like_dom_sf"/>
</dbReference>
<dbReference type="InterPro" id="IPR000873">
    <property type="entry name" value="AMP-dep_synth/lig_dom"/>
</dbReference>
<dbReference type="NCBIfam" id="TIGR01733">
    <property type="entry name" value="AA-adenyl-dom"/>
    <property type="match status" value="2"/>
</dbReference>
<dbReference type="InterPro" id="IPR025110">
    <property type="entry name" value="AMP-bd_C"/>
</dbReference>
<dbReference type="Pfam" id="PF00550">
    <property type="entry name" value="PP-binding"/>
    <property type="match status" value="2"/>
</dbReference>
<comment type="caution">
    <text evidence="5">The sequence shown here is derived from an EMBL/GenBank/DDBJ whole genome shotgun (WGS) entry which is preliminary data.</text>
</comment>
<feature type="domain" description="Carrier" evidence="4">
    <location>
        <begin position="1594"/>
        <end position="1669"/>
    </location>
</feature>
<evidence type="ECO:0000259" key="4">
    <source>
        <dbReference type="PROSITE" id="PS50075"/>
    </source>
</evidence>
<organism evidence="5 6">
    <name type="scientific">Streptomyces antimicrobicus</name>
    <dbReference type="NCBI Taxonomy" id="2883108"/>
    <lineage>
        <taxon>Bacteria</taxon>
        <taxon>Bacillati</taxon>
        <taxon>Actinomycetota</taxon>
        <taxon>Actinomycetes</taxon>
        <taxon>Kitasatosporales</taxon>
        <taxon>Streptomycetaceae</taxon>
        <taxon>Streptomyces</taxon>
    </lineage>
</organism>
<reference evidence="5 6" key="1">
    <citation type="submission" date="2021-10" db="EMBL/GenBank/DDBJ databases">
        <title>Streptomyces sp. strain SMC 277, a novel streptomycete isolated from soil.</title>
        <authorList>
            <person name="Chanama M."/>
        </authorList>
    </citation>
    <scope>NUCLEOTIDE SEQUENCE [LARGE SCALE GENOMIC DNA]</scope>
    <source>
        <strain evidence="5 6">SMC 277</strain>
    </source>
</reference>
<dbReference type="InterPro" id="IPR010071">
    <property type="entry name" value="AA_adenyl_dom"/>
</dbReference>
<protein>
    <submittedName>
        <fullName evidence="5">Amino acid adenylation domain-containing protein</fullName>
    </submittedName>
</protein>
<dbReference type="PROSITE" id="PS00012">
    <property type="entry name" value="PHOSPHOPANTETHEINE"/>
    <property type="match status" value="2"/>
</dbReference>
<dbReference type="Proteomes" id="UP001199054">
    <property type="component" value="Unassembled WGS sequence"/>
</dbReference>
<dbReference type="RefSeq" id="WP_226729543.1">
    <property type="nucleotide sequence ID" value="NZ_JAJAUY010000125.1"/>
</dbReference>
<accession>A0ABS8BD30</accession>
<dbReference type="PANTHER" id="PTHR45527:SF1">
    <property type="entry name" value="FATTY ACID SYNTHASE"/>
    <property type="match status" value="1"/>
</dbReference>
<comment type="cofactor">
    <cofactor evidence="1">
        <name>pantetheine 4'-phosphate</name>
        <dbReference type="ChEBI" id="CHEBI:47942"/>
    </cofactor>
</comment>
<evidence type="ECO:0000256" key="3">
    <source>
        <dbReference type="ARBA" id="ARBA00022553"/>
    </source>
</evidence>
<dbReference type="SUPFAM" id="SSF47336">
    <property type="entry name" value="ACP-like"/>
    <property type="match status" value="2"/>
</dbReference>
<dbReference type="InterPro" id="IPR009081">
    <property type="entry name" value="PP-bd_ACP"/>
</dbReference>
<dbReference type="SUPFAM" id="SSF52777">
    <property type="entry name" value="CoA-dependent acyltransferases"/>
    <property type="match status" value="3"/>
</dbReference>
<dbReference type="Gene3D" id="3.40.50.980">
    <property type="match status" value="4"/>
</dbReference>
<evidence type="ECO:0000256" key="2">
    <source>
        <dbReference type="ARBA" id="ARBA00022450"/>
    </source>
</evidence>
<dbReference type="Pfam" id="PF13193">
    <property type="entry name" value="AMP-binding_C"/>
    <property type="match status" value="2"/>
</dbReference>
<dbReference type="Gene3D" id="3.30.559.30">
    <property type="entry name" value="Nonribosomal peptide synthetase, condensation domain"/>
    <property type="match status" value="1"/>
</dbReference>
<name>A0ABS8BD30_9ACTN</name>
<dbReference type="Gene3D" id="2.30.38.10">
    <property type="entry name" value="Luciferase, Domain 3"/>
    <property type="match status" value="2"/>
</dbReference>
<evidence type="ECO:0000256" key="1">
    <source>
        <dbReference type="ARBA" id="ARBA00001957"/>
    </source>
</evidence>
<dbReference type="InterPro" id="IPR020806">
    <property type="entry name" value="PKS_PP-bd"/>
</dbReference>
<dbReference type="CDD" id="cd12117">
    <property type="entry name" value="A_NRPS_Srf_like"/>
    <property type="match status" value="1"/>
</dbReference>
<dbReference type="Gene3D" id="3.30.300.30">
    <property type="match status" value="2"/>
</dbReference>
<dbReference type="InterPro" id="IPR036736">
    <property type="entry name" value="ACP-like_sf"/>
</dbReference>
<dbReference type="Pfam" id="PF00501">
    <property type="entry name" value="AMP-binding"/>
    <property type="match status" value="2"/>
</dbReference>
<keyword evidence="3" id="KW-0597">Phosphoprotein</keyword>
<dbReference type="PROSITE" id="PS00455">
    <property type="entry name" value="AMP_BINDING"/>
    <property type="match status" value="2"/>
</dbReference>
<dbReference type="PANTHER" id="PTHR45527">
    <property type="entry name" value="NONRIBOSOMAL PEPTIDE SYNTHETASE"/>
    <property type="match status" value="1"/>
</dbReference>